<keyword evidence="2" id="KW-0378">Hydrolase</keyword>
<protein>
    <submittedName>
        <fullName evidence="2">Tle1 phospholipase, alpha/Beta hydrolase</fullName>
    </submittedName>
</protein>
<feature type="domain" description="T6SS Phospholipase effector Tle1-like catalytic" evidence="1">
    <location>
        <begin position="278"/>
        <end position="436"/>
    </location>
</feature>
<dbReference type="RefSeq" id="XP_062784214.1">
    <property type="nucleotide sequence ID" value="XM_062928163.1"/>
</dbReference>
<dbReference type="GO" id="GO:0016787">
    <property type="term" value="F:hydrolase activity"/>
    <property type="evidence" value="ECO:0007669"/>
    <property type="project" value="UniProtKB-KW"/>
</dbReference>
<accession>A0AAX4IV60</accession>
<dbReference type="SUPFAM" id="SSF53474">
    <property type="entry name" value="alpha/beta-Hydrolases"/>
    <property type="match status" value="1"/>
</dbReference>
<evidence type="ECO:0000313" key="2">
    <source>
        <dbReference type="EMBL" id="WQF86993.1"/>
    </source>
</evidence>
<evidence type="ECO:0000259" key="1">
    <source>
        <dbReference type="Pfam" id="PF09994"/>
    </source>
</evidence>
<evidence type="ECO:0000313" key="3">
    <source>
        <dbReference type="Proteomes" id="UP001322277"/>
    </source>
</evidence>
<dbReference type="EMBL" id="CP137312">
    <property type="protein sequence ID" value="WQF86993.1"/>
    <property type="molecule type" value="Genomic_DNA"/>
</dbReference>
<dbReference type="Gene3D" id="3.40.50.1820">
    <property type="entry name" value="alpha/beta hydrolase"/>
    <property type="match status" value="1"/>
</dbReference>
<reference evidence="3" key="1">
    <citation type="journal article" date="2023" name="bioRxiv">
        <title>Complete genome of the Medicago anthracnose fungus, Colletotrichum destructivum, reveals a mini-chromosome-like region within a core chromosome.</title>
        <authorList>
            <person name="Lapalu N."/>
            <person name="Simon A."/>
            <person name="Lu A."/>
            <person name="Plaumann P.-L."/>
            <person name="Amselem J."/>
            <person name="Pigne S."/>
            <person name="Auger A."/>
            <person name="Koch C."/>
            <person name="Dallery J.-F."/>
            <person name="O'Connell R.J."/>
        </authorList>
    </citation>
    <scope>NUCLEOTIDE SEQUENCE [LARGE SCALE GENOMIC DNA]</scope>
    <source>
        <strain evidence="3">CBS 520.97</strain>
    </source>
</reference>
<keyword evidence="3" id="KW-1185">Reference proteome</keyword>
<feature type="domain" description="T6SS Phospholipase effector Tle1-like catalytic" evidence="1">
    <location>
        <begin position="59"/>
        <end position="203"/>
    </location>
</feature>
<dbReference type="Pfam" id="PF09994">
    <property type="entry name" value="T6SS_Tle1-like_cat"/>
    <property type="match status" value="2"/>
</dbReference>
<name>A0AAX4IV60_9PEZI</name>
<proteinExistence type="predicted"/>
<dbReference type="PANTHER" id="PTHR33840:SF1">
    <property type="entry name" value="TLE1 PHOSPHOLIPASE DOMAIN-CONTAINING PROTEIN"/>
    <property type="match status" value="1"/>
</dbReference>
<dbReference type="Proteomes" id="UP001322277">
    <property type="component" value="Chromosome 8"/>
</dbReference>
<organism evidence="2 3">
    <name type="scientific">Colletotrichum destructivum</name>
    <dbReference type="NCBI Taxonomy" id="34406"/>
    <lineage>
        <taxon>Eukaryota</taxon>
        <taxon>Fungi</taxon>
        <taxon>Dikarya</taxon>
        <taxon>Ascomycota</taxon>
        <taxon>Pezizomycotina</taxon>
        <taxon>Sordariomycetes</taxon>
        <taxon>Hypocreomycetidae</taxon>
        <taxon>Glomerellales</taxon>
        <taxon>Glomerellaceae</taxon>
        <taxon>Colletotrichum</taxon>
        <taxon>Colletotrichum destructivum species complex</taxon>
    </lineage>
</organism>
<gene>
    <name evidence="2" type="ORF">CDEST_12007</name>
</gene>
<dbReference type="KEGG" id="cdet:87948507"/>
<dbReference type="InterPro" id="IPR029058">
    <property type="entry name" value="AB_hydrolase_fold"/>
</dbReference>
<dbReference type="AlphaFoldDB" id="A0AAX4IV60"/>
<dbReference type="PANTHER" id="PTHR33840">
    <property type="match status" value="1"/>
</dbReference>
<sequence>MKRVTEVQRGARHTQTFSGNCHSRQFTYISSLKMSSESPNYVNCAHVTAPKDGNFANRKRLIICCDGTWNNSNHDGDSVPTNVSRLSAAVAHKCCTGMAQVVYYHRGAGTEESSVASFMGGLLGLGVKQDIVDCYRFICDNYNPGDEIIIVGFSRGAFTARSIASMVCSLGFLNRTGLNYLGKIYQDYQSFNKWTDAKCYDKKKHLLGFNVDQLKLRVEKEYLDKILEIKKKQKNGKDIPEDELWHLDHQLIRTLEERDRALTHCNLEKKLEEEKRELFTKMTAQKKNGVMKFRKMAKAYRKQLGRYQMCLTRRQQVGDSEEFEAVEGRVKAVGIWDTVGSLGIPKMPWSLWQGSRSADELRFESINIHPNIDHAFHGLALDEWRTAFRPTLWRRKDSNTHTKLRQVWFPGCHSNVGGGSNSQQISKIALAWMADQLTSVGVEFSKCEMKRIFSTVSHGDEIRPWGLGKISSPDSLSTTLPDRAWSALTLPYRAYRGHLPESSVRRPGLYRNDKDDAFLTNTEELVHPSVRVRYLYHGLGLDDSAEWSCKALTGRGWQLSYQRKPPTKEQIRQGRDAGVVDEYKTVAGSVTAVHEQYAKDGSRAPDGTLVRTEHPSESELAKLNAPRNTWTWRHSELPGVRPLGEEQIGVWERMFIDVNDKLVKLQDECDHEKRRQRTAGDRLRDLATEKVVHSLGMAQWVVKASLGVVFGAAPAKVFPVGYPLQHGYHDFVSWQRGLDSDPAAAGVSGDVKAYLDMSNGHQHEAIEGHVPVHYHWQNDGTQ</sequence>
<dbReference type="InterPro" id="IPR018712">
    <property type="entry name" value="Tle1-like_cat"/>
</dbReference>
<dbReference type="GeneID" id="87948507"/>